<dbReference type="EMBL" id="MTBD01000026">
    <property type="protein sequence ID" value="PRP70559.1"/>
    <property type="molecule type" value="Genomic_DNA"/>
</dbReference>
<dbReference type="AlphaFoldDB" id="A0A1S1XEC8"/>
<sequence>MAKLTTEQVDAVLQFWFGGVDDASLNARRGAWFAKDEVFDAAIRRHFLDSWQRLHAGELAIDVEDARAALAWLIVADQFPRNLFRGEGRAFASDAKARDGARLALERGLDMQVPPVARVFFYLPFEHSEDLADQQLSVRLFTALEPQVQDGGYLDYARRHHDVIAEHGRFPHRNAALGRASTAAELAYLAQPGAGF</sequence>
<dbReference type="SUPFAM" id="SSF48452">
    <property type="entry name" value="TPR-like"/>
    <property type="match status" value="1"/>
</dbReference>
<dbReference type="InterPro" id="IPR011990">
    <property type="entry name" value="TPR-like_helical_dom_sf"/>
</dbReference>
<gene>
    <name evidence="1" type="ORF">BUE93_12700</name>
</gene>
<dbReference type="OrthoDB" id="7593450at2"/>
<organism evidence="1 2">
    <name type="scientific">Chromobacterium amazonense</name>
    <dbReference type="NCBI Taxonomy" id="1382803"/>
    <lineage>
        <taxon>Bacteria</taxon>
        <taxon>Pseudomonadati</taxon>
        <taxon>Pseudomonadota</taxon>
        <taxon>Betaproteobacteria</taxon>
        <taxon>Neisseriales</taxon>
        <taxon>Chromobacteriaceae</taxon>
        <taxon>Chromobacterium</taxon>
    </lineage>
</organism>
<proteinExistence type="predicted"/>
<dbReference type="Gene3D" id="1.25.40.10">
    <property type="entry name" value="Tetratricopeptide repeat domain"/>
    <property type="match status" value="1"/>
</dbReference>
<dbReference type="Proteomes" id="UP000239469">
    <property type="component" value="Unassembled WGS sequence"/>
</dbReference>
<name>A0A1S1XEC8_9NEIS</name>
<protein>
    <recommendedName>
        <fullName evidence="3">DUF924 domain-containing protein</fullName>
    </recommendedName>
</protein>
<comment type="caution">
    <text evidence="1">The sequence shown here is derived from an EMBL/GenBank/DDBJ whole genome shotgun (WGS) entry which is preliminary data.</text>
</comment>
<dbReference type="Pfam" id="PF06041">
    <property type="entry name" value="DUF924"/>
    <property type="match status" value="1"/>
</dbReference>
<evidence type="ECO:0008006" key="3">
    <source>
        <dbReference type="Google" id="ProtNLM"/>
    </source>
</evidence>
<evidence type="ECO:0000313" key="2">
    <source>
        <dbReference type="Proteomes" id="UP000239469"/>
    </source>
</evidence>
<dbReference type="InterPro" id="IPR010323">
    <property type="entry name" value="DUF924"/>
</dbReference>
<dbReference type="Gene3D" id="1.20.58.320">
    <property type="entry name" value="TPR-like"/>
    <property type="match status" value="1"/>
</dbReference>
<accession>A0A1S1XEC8</accession>
<evidence type="ECO:0000313" key="1">
    <source>
        <dbReference type="EMBL" id="PRP70559.1"/>
    </source>
</evidence>
<dbReference type="RefSeq" id="WP_071108437.1">
    <property type="nucleotide sequence ID" value="NZ_CAWMOE010000002.1"/>
</dbReference>
<reference evidence="1 2" key="1">
    <citation type="submission" date="2017-01" db="EMBL/GenBank/DDBJ databases">
        <title>New insights into the genetic diversity of Chromobacterium isolated from tropical freshwater lake.</title>
        <authorList>
            <person name="Santos A.B."/>
            <person name="Nascimento A.M."/>
            <person name="Da Silva P.C."/>
        </authorList>
    </citation>
    <scope>NUCLEOTIDE SEQUENCE [LARGE SCALE GENOMIC DNA]</scope>
    <source>
        <strain evidence="1 2">56AF</strain>
    </source>
</reference>